<dbReference type="AlphaFoldDB" id="Q4DIA0"/>
<dbReference type="GeneID" id="3545599"/>
<evidence type="ECO:0000256" key="2">
    <source>
        <dbReference type="SAM" id="MobiDB-lite"/>
    </source>
</evidence>
<evidence type="ECO:0000313" key="3">
    <source>
        <dbReference type="EMBL" id="EAN92258.1"/>
    </source>
</evidence>
<comment type="caution">
    <text evidence="3">The sequence shown here is derived from an EMBL/GenBank/DDBJ whole genome shotgun (WGS) entry which is preliminary data.</text>
</comment>
<dbReference type="KEGG" id="tcr:506479.110"/>
<accession>Q4DIA0</accession>
<dbReference type="PaxDb" id="353153-Q4DIA0"/>
<dbReference type="RefSeq" id="XP_814109.1">
    <property type="nucleotide sequence ID" value="XM_809016.1"/>
</dbReference>
<reference evidence="3 4" key="1">
    <citation type="journal article" date="2005" name="Science">
        <title>The genome sequence of Trypanosoma cruzi, etiologic agent of Chagas disease.</title>
        <authorList>
            <person name="El-Sayed N.M."/>
            <person name="Myler P.J."/>
            <person name="Bartholomeu D.C."/>
            <person name="Nilsson D."/>
            <person name="Aggarwal G."/>
            <person name="Tran A.N."/>
            <person name="Ghedin E."/>
            <person name="Worthey E.A."/>
            <person name="Delcher A.L."/>
            <person name="Blandin G."/>
            <person name="Westenberger S.J."/>
            <person name="Caler E."/>
            <person name="Cerqueira G.C."/>
            <person name="Branche C."/>
            <person name="Haas B."/>
            <person name="Anupama A."/>
            <person name="Arner E."/>
            <person name="Aslund L."/>
            <person name="Attipoe P."/>
            <person name="Bontempi E."/>
            <person name="Bringaud F."/>
            <person name="Burton P."/>
            <person name="Cadag E."/>
            <person name="Campbell D.A."/>
            <person name="Carrington M."/>
            <person name="Crabtree J."/>
            <person name="Darban H."/>
            <person name="da Silveira J.F."/>
            <person name="de Jong P."/>
            <person name="Edwards K."/>
            <person name="Englund P.T."/>
            <person name="Fazelina G."/>
            <person name="Feldblyum T."/>
            <person name="Ferella M."/>
            <person name="Frasch A.C."/>
            <person name="Gull K."/>
            <person name="Horn D."/>
            <person name="Hou L."/>
            <person name="Huang Y."/>
            <person name="Kindlund E."/>
            <person name="Klingbeil M."/>
            <person name="Kluge S."/>
            <person name="Koo H."/>
            <person name="Lacerda D."/>
            <person name="Levin M.J."/>
            <person name="Lorenzi H."/>
            <person name="Louie T."/>
            <person name="Machado C.R."/>
            <person name="McCulloch R."/>
            <person name="McKenna A."/>
            <person name="Mizuno Y."/>
            <person name="Mottram J.C."/>
            <person name="Nelson S."/>
            <person name="Ochaya S."/>
            <person name="Osoegawa K."/>
            <person name="Pai G."/>
            <person name="Parsons M."/>
            <person name="Pentony M."/>
            <person name="Pettersson U."/>
            <person name="Pop M."/>
            <person name="Ramirez J.L."/>
            <person name="Rinta J."/>
            <person name="Robertson L."/>
            <person name="Salzberg S.L."/>
            <person name="Sanchez D.O."/>
            <person name="Seyler A."/>
            <person name="Sharma R."/>
            <person name="Shetty J."/>
            <person name="Simpson A.J."/>
            <person name="Sisk E."/>
            <person name="Tammi M.T."/>
            <person name="Tarleton R."/>
            <person name="Teixeira S."/>
            <person name="Van Aken S."/>
            <person name="Vogt C."/>
            <person name="Ward P.N."/>
            <person name="Wickstead B."/>
            <person name="Wortman J."/>
            <person name="White O."/>
            <person name="Fraser C.M."/>
            <person name="Stuart K.D."/>
            <person name="Andersson B."/>
        </authorList>
    </citation>
    <scope>NUCLEOTIDE SEQUENCE [LARGE SCALE GENOMIC DNA]</scope>
    <source>
        <strain evidence="3 4">CL Brener</strain>
    </source>
</reference>
<proteinExistence type="predicted"/>
<dbReference type="Proteomes" id="UP000002296">
    <property type="component" value="Unassembled WGS sequence"/>
</dbReference>
<dbReference type="STRING" id="353153.Q4DIA0"/>
<feature type="coiled-coil region" evidence="1">
    <location>
        <begin position="1121"/>
        <end position="1162"/>
    </location>
</feature>
<sequence length="1238" mass="137277">MLQLFQHVQKACLQRLGVSADAEQGNADDTTPPLAISIRRLRAIAGGTSVRRSLAGAVAAAVPEDAAPPKQLKPVLYPTPDGALRPASGQRKSSRPTLCSSELFPASMTPEDSRGSQGEQSSPNVRRTLGPIFAEDVSSPPFTAAVESDRETPLRRRSLLAVAVDNGLMETLIRVCTPAKLATEARDDFFTLEERVEALYTIVYLAFHTDNGRSMRQVDTREERQKNGKGEGENTSLVCKLDLFQLAATACDVLKRVVEQTLEPGGVHTEGKNEQHEIERDAQTLRALVVVANTFFILLGCQNPSHWQEEEDGWDMDEATMSYIDVPSKKIFSLYEATTQEGDFCLCSDADSSSYQFMITALTENGLWQYLLRHVAFSFLSRPGVPCASHDHLEEPIAGSKQREASEYQRIARNLGVRLTLKIMTLLLLRSVAAVDRDLSSILCCLTPAEEEELEFGWHRAFPRLKGQEKSHPSLSLMEKQFVFTLRRLSGFLVFRRLSCLAANAMHILFTRLLLLPAPINVDVHVVLMALFFVEEHPSSFLMQTPTMRDETTTSPNHLRGVDSYAGSRKTGNTAVVSDFLNHLLHLFSFNLSLQRKKEGGRVPKKQRYIYAVRTTSTELTLSGALLSVVLLLEQKQQERKGKIEEERRHYHACNGISIEAMMTRHNLYRTCEESPEFQTAFSAGLGRTHQVMLLFSAISAQDGVAVVPLTTLRLEGTQLTAFSHLVRPNEPLPSALHRRMVESEAWAETLTVGVRSSASIAASAAGVRRKKSETTFSCALTCPVRLGTLNRQRQGYKDARNNEGAVRGDGLSDRVLQVYLKAPYTEEPTGAKTISSGAIKATCVVPPEDSPPPMFFGYEPASFRDGVHAGGGNGNHNNHNNSGGGKVETMFVNCDPLKYTQLVHNMSCSSSLQRTTMTYSAAVNLTIVTTPCEEDEQELMWPFDAVILACSTVHGDELQLSSQPPQKFIYSPQEEKNKALSEPRGINEREAQSRHDRRRKVALQRGASPPWAGTRGEKVLCHASRRDRDAIASAESPSLAAVNEESHLSGVEGGSSRMKEEICVPNGNDPEAQAGCSRHSHENGASQSGQNEEEDDENMFTDLDAYVASIKPLQVIDFGLQRKEQEVALLQKQLEQSKAREESLQERLQEVVAQREELISSLTDRRVEVELCHTEIIAPLRREVTLLRHSLSLRNQEMSSVISLCQTLRNENASMAEIIRDVRGQVENLARNAEHQK</sequence>
<organism evidence="3 4">
    <name type="scientific">Trypanosoma cruzi (strain CL Brener)</name>
    <dbReference type="NCBI Taxonomy" id="353153"/>
    <lineage>
        <taxon>Eukaryota</taxon>
        <taxon>Discoba</taxon>
        <taxon>Euglenozoa</taxon>
        <taxon>Kinetoplastea</taxon>
        <taxon>Metakinetoplastina</taxon>
        <taxon>Trypanosomatida</taxon>
        <taxon>Trypanosomatidae</taxon>
        <taxon>Trypanosoma</taxon>
        <taxon>Schizotrypanum</taxon>
    </lineage>
</organism>
<feature type="compositionally biased region" description="Polar residues" evidence="2">
    <location>
        <begin position="115"/>
        <end position="125"/>
    </location>
</feature>
<dbReference type="EMBL" id="AAHK01000449">
    <property type="protein sequence ID" value="EAN92258.1"/>
    <property type="molecule type" value="Genomic_DNA"/>
</dbReference>
<keyword evidence="4" id="KW-1185">Reference proteome</keyword>
<gene>
    <name evidence="3" type="ORF">Tc00.1047053506479.110</name>
</gene>
<feature type="region of interest" description="Disordered" evidence="2">
    <location>
        <begin position="69"/>
        <end position="126"/>
    </location>
</feature>
<evidence type="ECO:0000313" key="4">
    <source>
        <dbReference type="Proteomes" id="UP000002296"/>
    </source>
</evidence>
<feature type="region of interest" description="Disordered" evidence="2">
    <location>
        <begin position="964"/>
        <end position="1097"/>
    </location>
</feature>
<keyword evidence="1" id="KW-0175">Coiled coil</keyword>
<dbReference type="SMR" id="Q4DIA0"/>
<name>Q4DIA0_TRYCC</name>
<feature type="compositionally biased region" description="Basic and acidic residues" evidence="2">
    <location>
        <begin position="1016"/>
        <end position="1031"/>
    </location>
</feature>
<dbReference type="InParanoid" id="Q4DIA0"/>
<feature type="compositionally biased region" description="Basic and acidic residues" evidence="2">
    <location>
        <begin position="974"/>
        <end position="995"/>
    </location>
</feature>
<evidence type="ECO:0000256" key="1">
    <source>
        <dbReference type="SAM" id="Coils"/>
    </source>
</evidence>
<protein>
    <submittedName>
        <fullName evidence="3">Uncharacterized protein</fullName>
    </submittedName>
</protein>